<dbReference type="STRING" id="1797737.A2196_05855"/>
<protein>
    <recommendedName>
        <fullName evidence="15">2-oxoglutarate dehydrogenase</fullName>
    </recommendedName>
</protein>
<dbReference type="PANTHER" id="PTHR43469:SF1">
    <property type="entry name" value="SPBETA PROPHAGE-DERIVED DISULFIDE BOND FORMATION PROTEIN B"/>
    <property type="match status" value="1"/>
</dbReference>
<dbReference type="HAMAP" id="MF_00287">
    <property type="entry name" value="BdbC"/>
    <property type="match status" value="1"/>
</dbReference>
<keyword evidence="9" id="KW-1015">Disulfide bond</keyword>
<keyword evidence="4 12" id="KW-0812">Transmembrane</keyword>
<comment type="subcellular location">
    <subcellularLocation>
        <location evidence="1">Membrane</location>
        <topology evidence="1">Multi-pass membrane protein</topology>
    </subcellularLocation>
</comment>
<sequence length="139" mass="15850">MLISFLGKYALYLALLQAWVATLGSLYYSEIQKLEPCVLCWWQRIFMYPIIIILAVGMLRKDKNVVFYVLPMAIIGAAIAFYQYLLQFTPLAEVNPIVCTTVSCEEIQVAYFGFITIPFLSFLGFVAITALMLIKLRTK</sequence>
<feature type="transmembrane region" description="Helical" evidence="12">
    <location>
        <begin position="41"/>
        <end position="59"/>
    </location>
</feature>
<dbReference type="PANTHER" id="PTHR43469">
    <property type="entry name" value="DISULFIDE FORMATION PROTEIN-RELATED"/>
    <property type="match status" value="1"/>
</dbReference>
<dbReference type="GO" id="GO:0016020">
    <property type="term" value="C:membrane"/>
    <property type="evidence" value="ECO:0007669"/>
    <property type="project" value="UniProtKB-SubCell"/>
</dbReference>
<keyword evidence="5" id="KW-0249">Electron transport</keyword>
<keyword evidence="8 12" id="KW-0472">Membrane</keyword>
<dbReference type="GO" id="GO:0006457">
    <property type="term" value="P:protein folding"/>
    <property type="evidence" value="ECO:0007669"/>
    <property type="project" value="InterPro"/>
</dbReference>
<evidence type="ECO:0000256" key="3">
    <source>
        <dbReference type="ARBA" id="ARBA00022448"/>
    </source>
</evidence>
<dbReference type="GO" id="GO:0015035">
    <property type="term" value="F:protein-disulfide reductase activity"/>
    <property type="evidence" value="ECO:0007669"/>
    <property type="project" value="InterPro"/>
</dbReference>
<keyword evidence="10" id="KW-0143">Chaperone</keyword>
<name>A0A1F5HGN9_9BACT</name>
<dbReference type="InterPro" id="IPR003752">
    <property type="entry name" value="DiS_bond_form_DsbB/BdbC"/>
</dbReference>
<reference evidence="13 14" key="1">
    <citation type="journal article" date="2016" name="Nat. Commun.">
        <title>Thousands of microbial genomes shed light on interconnected biogeochemical processes in an aquifer system.</title>
        <authorList>
            <person name="Anantharaman K."/>
            <person name="Brown C.T."/>
            <person name="Hug L.A."/>
            <person name="Sharon I."/>
            <person name="Castelle C.J."/>
            <person name="Probst A.J."/>
            <person name="Thomas B.C."/>
            <person name="Singh A."/>
            <person name="Wilkins M.J."/>
            <person name="Karaoz U."/>
            <person name="Brodie E.L."/>
            <person name="Williams K.H."/>
            <person name="Hubbard S.S."/>
            <person name="Banfield J.F."/>
        </authorList>
    </citation>
    <scope>NUCLEOTIDE SEQUENCE [LARGE SCALE GENOMIC DNA]</scope>
</reference>
<organism evidence="13 14">
    <name type="scientific">Candidatus Curtissbacteria bacterium RIFOXYA1_FULL_41_14</name>
    <dbReference type="NCBI Taxonomy" id="1797737"/>
    <lineage>
        <taxon>Bacteria</taxon>
        <taxon>Candidatus Curtissiibacteriota</taxon>
    </lineage>
</organism>
<evidence type="ECO:0000256" key="5">
    <source>
        <dbReference type="ARBA" id="ARBA00022982"/>
    </source>
</evidence>
<dbReference type="Proteomes" id="UP000176751">
    <property type="component" value="Unassembled WGS sequence"/>
</dbReference>
<dbReference type="SUPFAM" id="SSF158442">
    <property type="entry name" value="DsbB-like"/>
    <property type="match status" value="1"/>
</dbReference>
<keyword evidence="7" id="KW-0560">Oxidoreductase</keyword>
<evidence type="ECO:0000256" key="4">
    <source>
        <dbReference type="ARBA" id="ARBA00022692"/>
    </source>
</evidence>
<evidence type="ECO:0000256" key="8">
    <source>
        <dbReference type="ARBA" id="ARBA00023136"/>
    </source>
</evidence>
<feature type="transmembrane region" description="Helical" evidence="12">
    <location>
        <begin position="110"/>
        <end position="134"/>
    </location>
</feature>
<gene>
    <name evidence="13" type="ORF">A2196_05855</name>
</gene>
<feature type="transmembrane region" description="Helical" evidence="12">
    <location>
        <begin position="9"/>
        <end position="29"/>
    </location>
</feature>
<dbReference type="EMBL" id="MFCA01000001">
    <property type="protein sequence ID" value="OGE03294.1"/>
    <property type="molecule type" value="Genomic_DNA"/>
</dbReference>
<dbReference type="NCBIfam" id="NF002849">
    <property type="entry name" value="PRK03113.1"/>
    <property type="match status" value="1"/>
</dbReference>
<evidence type="ECO:0000256" key="12">
    <source>
        <dbReference type="SAM" id="Phobius"/>
    </source>
</evidence>
<evidence type="ECO:0000256" key="9">
    <source>
        <dbReference type="ARBA" id="ARBA00023157"/>
    </source>
</evidence>
<dbReference type="PIRSF" id="PIRSF036659">
    <property type="entry name" value="BdbC"/>
    <property type="match status" value="1"/>
</dbReference>
<evidence type="ECO:0000256" key="6">
    <source>
        <dbReference type="ARBA" id="ARBA00022989"/>
    </source>
</evidence>
<evidence type="ECO:0000256" key="1">
    <source>
        <dbReference type="ARBA" id="ARBA00004141"/>
    </source>
</evidence>
<dbReference type="InterPro" id="IPR012187">
    <property type="entry name" value="Disulphide_bond_form_BdbC"/>
</dbReference>
<dbReference type="AlphaFoldDB" id="A0A1F5HGN9"/>
<keyword evidence="6 12" id="KW-1133">Transmembrane helix</keyword>
<accession>A0A1F5HGN9</accession>
<keyword evidence="3" id="KW-0813">Transport</keyword>
<dbReference type="Gene3D" id="1.20.1550.10">
    <property type="entry name" value="DsbB-like"/>
    <property type="match status" value="1"/>
</dbReference>
<comment type="caution">
    <text evidence="13">The sequence shown here is derived from an EMBL/GenBank/DDBJ whole genome shotgun (WGS) entry which is preliminary data.</text>
</comment>
<feature type="transmembrane region" description="Helical" evidence="12">
    <location>
        <begin position="66"/>
        <end position="85"/>
    </location>
</feature>
<evidence type="ECO:0000256" key="11">
    <source>
        <dbReference type="ARBA" id="ARBA00023284"/>
    </source>
</evidence>
<comment type="similarity">
    <text evidence="2">Belongs to the DsbB family. BdbC subfamily.</text>
</comment>
<evidence type="ECO:0000313" key="13">
    <source>
        <dbReference type="EMBL" id="OGE03294.1"/>
    </source>
</evidence>
<dbReference type="Pfam" id="PF02600">
    <property type="entry name" value="DsbB"/>
    <property type="match status" value="1"/>
</dbReference>
<evidence type="ECO:0000256" key="10">
    <source>
        <dbReference type="ARBA" id="ARBA00023186"/>
    </source>
</evidence>
<evidence type="ECO:0008006" key="15">
    <source>
        <dbReference type="Google" id="ProtNLM"/>
    </source>
</evidence>
<dbReference type="InterPro" id="IPR023380">
    <property type="entry name" value="DsbB-like_sf"/>
</dbReference>
<proteinExistence type="inferred from homology"/>
<keyword evidence="11" id="KW-0676">Redox-active center</keyword>
<evidence type="ECO:0000256" key="2">
    <source>
        <dbReference type="ARBA" id="ARBA00007602"/>
    </source>
</evidence>
<evidence type="ECO:0000256" key="7">
    <source>
        <dbReference type="ARBA" id="ARBA00023002"/>
    </source>
</evidence>
<evidence type="ECO:0000313" key="14">
    <source>
        <dbReference type="Proteomes" id="UP000176751"/>
    </source>
</evidence>